<dbReference type="Pfam" id="PF00031">
    <property type="entry name" value="Cystatin"/>
    <property type="match status" value="1"/>
</dbReference>
<dbReference type="CDD" id="cd00042">
    <property type="entry name" value="CY"/>
    <property type="match status" value="1"/>
</dbReference>
<evidence type="ECO:0000259" key="6">
    <source>
        <dbReference type="SMART" id="SM00043"/>
    </source>
</evidence>
<dbReference type="PANTHER" id="PTHR46186:SF2">
    <property type="entry name" value="CYSTATIN"/>
    <property type="match status" value="1"/>
</dbReference>
<evidence type="ECO:0000256" key="3">
    <source>
        <dbReference type="ARBA" id="ARBA00022704"/>
    </source>
</evidence>
<gene>
    <name evidence="8" type="primary">LOC129334077</name>
</gene>
<evidence type="ECO:0000256" key="2">
    <source>
        <dbReference type="ARBA" id="ARBA00022690"/>
    </source>
</evidence>
<dbReference type="InterPro" id="IPR046350">
    <property type="entry name" value="Cystatin_sf"/>
</dbReference>
<protein>
    <submittedName>
        <fullName evidence="8">Cystatin-like</fullName>
    </submittedName>
</protein>
<feature type="domain" description="Cystatin" evidence="6">
    <location>
        <begin position="28"/>
        <end position="142"/>
    </location>
</feature>
<dbReference type="RefSeq" id="XP_054841992.1">
    <property type="nucleotide sequence ID" value="XM_054986017.1"/>
</dbReference>
<keyword evidence="5" id="KW-0732">Signal</keyword>
<organism evidence="7 8">
    <name type="scientific">Eublepharis macularius</name>
    <name type="common">Leopard gecko</name>
    <name type="synonym">Cyrtodactylus macularius</name>
    <dbReference type="NCBI Taxonomy" id="481883"/>
    <lineage>
        <taxon>Eukaryota</taxon>
        <taxon>Metazoa</taxon>
        <taxon>Chordata</taxon>
        <taxon>Craniata</taxon>
        <taxon>Vertebrata</taxon>
        <taxon>Euteleostomi</taxon>
        <taxon>Lepidosauria</taxon>
        <taxon>Squamata</taxon>
        <taxon>Bifurcata</taxon>
        <taxon>Gekkota</taxon>
        <taxon>Eublepharidae</taxon>
        <taxon>Eublepharinae</taxon>
        <taxon>Eublepharis</taxon>
    </lineage>
</organism>
<dbReference type="GeneID" id="129334077"/>
<dbReference type="AlphaFoldDB" id="A0AA97JRK1"/>
<name>A0AA97JRK1_EUBMA</name>
<comment type="similarity">
    <text evidence="1">Belongs to the cystatin family.</text>
</comment>
<keyword evidence="3" id="KW-0789">Thiol protease inhibitor</keyword>
<evidence type="ECO:0000313" key="7">
    <source>
        <dbReference type="Proteomes" id="UP001190640"/>
    </source>
</evidence>
<evidence type="ECO:0000256" key="4">
    <source>
        <dbReference type="ARBA" id="ARBA00023157"/>
    </source>
</evidence>
<dbReference type="GO" id="GO:0005615">
    <property type="term" value="C:extracellular space"/>
    <property type="evidence" value="ECO:0007669"/>
    <property type="project" value="TreeGrafter"/>
</dbReference>
<evidence type="ECO:0000256" key="5">
    <source>
        <dbReference type="SAM" id="SignalP"/>
    </source>
</evidence>
<dbReference type="Proteomes" id="UP001190640">
    <property type="component" value="Chromosome 7"/>
</dbReference>
<keyword evidence="4" id="KW-1015">Disulfide bond</keyword>
<dbReference type="PANTHER" id="PTHR46186">
    <property type="entry name" value="CYSTATIN"/>
    <property type="match status" value="1"/>
</dbReference>
<keyword evidence="7" id="KW-1185">Reference proteome</keyword>
<reference evidence="8" key="1">
    <citation type="submission" date="2025-08" db="UniProtKB">
        <authorList>
            <consortium name="RefSeq"/>
        </authorList>
    </citation>
    <scope>IDENTIFICATION</scope>
    <source>
        <tissue evidence="8">Blood</tissue>
    </source>
</reference>
<dbReference type="GO" id="GO:0005737">
    <property type="term" value="C:cytoplasm"/>
    <property type="evidence" value="ECO:0007669"/>
    <property type="project" value="TreeGrafter"/>
</dbReference>
<evidence type="ECO:0000313" key="8">
    <source>
        <dbReference type="RefSeq" id="XP_054841992.1"/>
    </source>
</evidence>
<evidence type="ECO:0000256" key="1">
    <source>
        <dbReference type="ARBA" id="ARBA00009403"/>
    </source>
</evidence>
<dbReference type="Gene3D" id="3.10.450.10">
    <property type="match status" value="1"/>
</dbReference>
<dbReference type="KEGG" id="emc:129334077"/>
<keyword evidence="2" id="KW-0646">Protease inhibitor</keyword>
<dbReference type="GO" id="GO:0031982">
    <property type="term" value="C:vesicle"/>
    <property type="evidence" value="ECO:0007669"/>
    <property type="project" value="TreeGrafter"/>
</dbReference>
<accession>A0AA97JRK1</accession>
<dbReference type="PROSITE" id="PS00287">
    <property type="entry name" value="CYSTATIN"/>
    <property type="match status" value="1"/>
</dbReference>
<dbReference type="InterPro" id="IPR000010">
    <property type="entry name" value="Cystatin_dom"/>
</dbReference>
<feature type="signal peptide" evidence="5">
    <location>
        <begin position="1"/>
        <end position="21"/>
    </location>
</feature>
<dbReference type="InterPro" id="IPR018073">
    <property type="entry name" value="Prot_inh_cystat_CS"/>
</dbReference>
<dbReference type="SUPFAM" id="SSF54403">
    <property type="entry name" value="Cystatin/monellin"/>
    <property type="match status" value="1"/>
</dbReference>
<dbReference type="FunFam" id="3.10.450.10:FF:000004">
    <property type="entry name" value="Cystatin C"/>
    <property type="match status" value="1"/>
</dbReference>
<dbReference type="SMART" id="SM00043">
    <property type="entry name" value="CY"/>
    <property type="match status" value="1"/>
</dbReference>
<feature type="chain" id="PRO_5041736479" evidence="5">
    <location>
        <begin position="22"/>
        <end position="142"/>
    </location>
</feature>
<dbReference type="GO" id="GO:0004869">
    <property type="term" value="F:cysteine-type endopeptidase inhibitor activity"/>
    <property type="evidence" value="ECO:0007669"/>
    <property type="project" value="UniProtKB-KW"/>
</dbReference>
<sequence>MALGVWLGAVWGLLLLSGALAQERKPPRMVGAPMEASMDEEQAQRALRFAVERYNRGTNDAFSSRVAEVISVRKQIVAGIKYIFTVKVGRTACRKSEIASSGNSETCAFMTEPGQAKESVCNFTVFIVPWANQIELSKNVCQ</sequence>
<proteinExistence type="inferred from homology"/>